<dbReference type="Proteomes" id="UP000619536">
    <property type="component" value="Unassembled WGS sequence"/>
</dbReference>
<dbReference type="AlphaFoldDB" id="A0A8J3EZB3"/>
<accession>A0A8J3EZB3</accession>
<dbReference type="InterPro" id="IPR027624">
    <property type="entry name" value="TOMM_cyclo_SagD"/>
</dbReference>
<dbReference type="NCBIfam" id="TIGR03604">
    <property type="entry name" value="TOMM_cyclo_SagD"/>
    <property type="match status" value="1"/>
</dbReference>
<comment type="caution">
    <text evidence="2">The sequence shown here is derived from an EMBL/GenBank/DDBJ whole genome shotgun (WGS) entry which is preliminary data.</text>
</comment>
<reference evidence="2" key="1">
    <citation type="journal article" date="2014" name="Int. J. Syst. Evol. Microbiol.">
        <title>Complete genome sequence of Corynebacterium casei LMG S-19264T (=DSM 44701T), isolated from a smear-ripened cheese.</title>
        <authorList>
            <consortium name="US DOE Joint Genome Institute (JGI-PGF)"/>
            <person name="Walter F."/>
            <person name="Albersmeier A."/>
            <person name="Kalinowski J."/>
            <person name="Ruckert C."/>
        </authorList>
    </citation>
    <scope>NUCLEOTIDE SEQUENCE</scope>
    <source>
        <strain evidence="2">CCM 8606</strain>
    </source>
</reference>
<gene>
    <name evidence="2" type="ORF">GCM10007377_12700</name>
</gene>
<evidence type="ECO:0000313" key="3">
    <source>
        <dbReference type="Proteomes" id="UP000619536"/>
    </source>
</evidence>
<name>A0A8J3EZB3_9BIFI</name>
<reference evidence="2" key="2">
    <citation type="submission" date="2020-09" db="EMBL/GenBank/DDBJ databases">
        <authorList>
            <person name="Sun Q."/>
            <person name="Sedlacek I."/>
        </authorList>
    </citation>
    <scope>NUCLEOTIDE SEQUENCE</scope>
    <source>
        <strain evidence="2">CCM 8606</strain>
    </source>
</reference>
<dbReference type="PANTHER" id="PTHR37809:SF1">
    <property type="entry name" value="RIBOSOMAL PROTEIN S12 METHYLTHIOTRANSFERASE ACCESSORY FACTOR YCAO"/>
    <property type="match status" value="1"/>
</dbReference>
<organism evidence="2 3">
    <name type="scientific">Galliscardovia ingluviei</name>
    <dbReference type="NCBI Taxonomy" id="1769422"/>
    <lineage>
        <taxon>Bacteria</taxon>
        <taxon>Bacillati</taxon>
        <taxon>Actinomycetota</taxon>
        <taxon>Actinomycetes</taxon>
        <taxon>Bifidobacteriales</taxon>
        <taxon>Bifidobacteriaceae</taxon>
        <taxon>Galliscardovia</taxon>
    </lineage>
</organism>
<evidence type="ECO:0000259" key="1">
    <source>
        <dbReference type="PROSITE" id="PS51664"/>
    </source>
</evidence>
<feature type="domain" description="YcaO" evidence="1">
    <location>
        <begin position="59"/>
        <end position="432"/>
    </location>
</feature>
<protein>
    <recommendedName>
        <fullName evidence="1">YcaO domain-containing protein</fullName>
    </recommendedName>
</protein>
<evidence type="ECO:0000313" key="2">
    <source>
        <dbReference type="EMBL" id="GGI14794.1"/>
    </source>
</evidence>
<proteinExistence type="predicted"/>
<dbReference type="PANTHER" id="PTHR37809">
    <property type="entry name" value="RIBOSOMAL PROTEIN S12 METHYLTHIOTRANSFERASE ACCESSORY FACTOR YCAO"/>
    <property type="match status" value="1"/>
</dbReference>
<dbReference type="EMBL" id="BMDH01000003">
    <property type="protein sequence ID" value="GGI14794.1"/>
    <property type="molecule type" value="Genomic_DNA"/>
</dbReference>
<dbReference type="PROSITE" id="PS51664">
    <property type="entry name" value="YCAO"/>
    <property type="match status" value="1"/>
</dbReference>
<dbReference type="Pfam" id="PF02624">
    <property type="entry name" value="YcaO"/>
    <property type="match status" value="1"/>
</dbReference>
<sequence length="432" mass="48352">MIMTDLLSPKLLGSRLGLIKEITQWLPEYDDPRICVVAALVSNVEFLGLPKLGSTLNSGAGIDFKGAMRAAIGESLERYCSAVIPDDLLLSSFKNLNGRATHPSKFQFYSDIQYEMEGFPFQKFLETSEIAWTEAVEISSGEKTYVPASTVFLPYFAKREGEVNIWAPVSSGLACANSPERAVLSGLFEIIERDAFMLFWLLGRKVKMLDWHSSIGLGRFVTQYFEHNIQYIRLLDITTDIGVPTVLGVYNKPGEGLLVAAASRATYEEAAKKTLIELAQGRITWRKSFENASVQDVLIPSYDSVRTFEDHVNLFINPKMSSKVPYLYPEEAVSIEELQALIDPNLNTVLGLSAHLKSRGYESYCVNLTQEEAAESMNCVYRSLIPGLLEISNDHVWQRLGNGRILQFYNTNSATDFTFQPDCLNPIPHPFP</sequence>
<dbReference type="Gene3D" id="3.30.1330.230">
    <property type="match status" value="1"/>
</dbReference>
<dbReference type="Gene3D" id="3.30.40.250">
    <property type="match status" value="1"/>
</dbReference>
<keyword evidence="3" id="KW-1185">Reference proteome</keyword>
<dbReference type="InterPro" id="IPR003776">
    <property type="entry name" value="YcaO-like_dom"/>
</dbReference>
<dbReference type="Gene3D" id="3.30.160.660">
    <property type="match status" value="1"/>
</dbReference>